<dbReference type="RefSeq" id="WP_386831568.1">
    <property type="nucleotide sequence ID" value="NZ_JBHUNP010000001.1"/>
</dbReference>
<comment type="caution">
    <text evidence="7">The sequence shown here is derived from an EMBL/GenBank/DDBJ whole genome shotgun (WGS) entry which is preliminary data.</text>
</comment>
<dbReference type="InterPro" id="IPR008876">
    <property type="entry name" value="TraY"/>
</dbReference>
<dbReference type="SUPFAM" id="SSF47598">
    <property type="entry name" value="Ribbon-helix-helix"/>
    <property type="match status" value="1"/>
</dbReference>
<keyword evidence="4" id="KW-0963">Cytoplasm</keyword>
<protein>
    <recommendedName>
        <fullName evidence="3">Relaxosome protein TraY</fullName>
    </recommendedName>
</protein>
<evidence type="ECO:0000256" key="4">
    <source>
        <dbReference type="ARBA" id="ARBA00022490"/>
    </source>
</evidence>
<gene>
    <name evidence="7" type="ORF">ACFSX5_02805</name>
</gene>
<reference evidence="8" key="1">
    <citation type="journal article" date="2019" name="Int. J. Syst. Evol. Microbiol.">
        <title>The Global Catalogue of Microorganisms (GCM) 10K type strain sequencing project: providing services to taxonomists for standard genome sequencing and annotation.</title>
        <authorList>
            <consortium name="The Broad Institute Genomics Platform"/>
            <consortium name="The Broad Institute Genome Sequencing Center for Infectious Disease"/>
            <person name="Wu L."/>
            <person name="Ma J."/>
        </authorList>
    </citation>
    <scope>NUCLEOTIDE SEQUENCE [LARGE SCALE GENOMIC DNA]</scope>
    <source>
        <strain evidence="8">CCM 7427</strain>
    </source>
</reference>
<dbReference type="Pfam" id="PF05509">
    <property type="entry name" value="TraY"/>
    <property type="match status" value="1"/>
</dbReference>
<comment type="subcellular location">
    <subcellularLocation>
        <location evidence="1">Cytoplasm</location>
    </subcellularLocation>
</comment>
<dbReference type="Proteomes" id="UP001597521">
    <property type="component" value="Unassembled WGS sequence"/>
</dbReference>
<dbReference type="InterPro" id="IPR010985">
    <property type="entry name" value="Ribbon_hlx_hlx"/>
</dbReference>
<evidence type="ECO:0000313" key="7">
    <source>
        <dbReference type="EMBL" id="MFD2646718.1"/>
    </source>
</evidence>
<accession>A0ABW5QG69</accession>
<keyword evidence="5" id="KW-0184">Conjugation</keyword>
<evidence type="ECO:0000256" key="2">
    <source>
        <dbReference type="ARBA" id="ARBA00007183"/>
    </source>
</evidence>
<dbReference type="EMBL" id="JBHUNP010000001">
    <property type="protein sequence ID" value="MFD2646718.1"/>
    <property type="molecule type" value="Genomic_DNA"/>
</dbReference>
<name>A0ABW5QG69_9HYPH</name>
<evidence type="ECO:0000256" key="5">
    <source>
        <dbReference type="ARBA" id="ARBA00022971"/>
    </source>
</evidence>
<evidence type="ECO:0000256" key="6">
    <source>
        <dbReference type="ARBA" id="ARBA00023125"/>
    </source>
</evidence>
<keyword evidence="8" id="KW-1185">Reference proteome</keyword>
<proteinExistence type="inferred from homology"/>
<evidence type="ECO:0000313" key="8">
    <source>
        <dbReference type="Proteomes" id="UP001597521"/>
    </source>
</evidence>
<keyword evidence="6" id="KW-0238">DNA-binding</keyword>
<organism evidence="7 8">
    <name type="scientific">Devosia albogilva</name>
    <dbReference type="NCBI Taxonomy" id="429726"/>
    <lineage>
        <taxon>Bacteria</taxon>
        <taxon>Pseudomonadati</taxon>
        <taxon>Pseudomonadota</taxon>
        <taxon>Alphaproteobacteria</taxon>
        <taxon>Hyphomicrobiales</taxon>
        <taxon>Devosiaceae</taxon>
        <taxon>Devosia</taxon>
    </lineage>
</organism>
<evidence type="ECO:0000256" key="3">
    <source>
        <dbReference type="ARBA" id="ARBA00020541"/>
    </source>
</evidence>
<comment type="similarity">
    <text evidence="2">Belongs to the TraY family.</text>
</comment>
<sequence length="77" mass="8961">MLALRLPEDIERRLEALAQRTGRSKSFYAREAIVEHIDDLEDAYLAEERHRTDSGERIPLEDMLRRYADDLKASGSE</sequence>
<evidence type="ECO:0000256" key="1">
    <source>
        <dbReference type="ARBA" id="ARBA00004496"/>
    </source>
</evidence>